<evidence type="ECO:0000256" key="1">
    <source>
        <dbReference type="SAM" id="SignalP"/>
    </source>
</evidence>
<accession>A0A6S6RTE9</accession>
<proteinExistence type="predicted"/>
<evidence type="ECO:0000313" key="2">
    <source>
        <dbReference type="EMBL" id="CAA6799675.1"/>
    </source>
</evidence>
<gene>
    <name evidence="2" type="ORF">HELGO_WM29686</name>
</gene>
<dbReference type="EMBL" id="CACVAQ010000042">
    <property type="protein sequence ID" value="CAA6799675.1"/>
    <property type="molecule type" value="Genomic_DNA"/>
</dbReference>
<organism evidence="2">
    <name type="scientific">uncultured Aureispira sp</name>
    <dbReference type="NCBI Taxonomy" id="1331704"/>
    <lineage>
        <taxon>Bacteria</taxon>
        <taxon>Pseudomonadati</taxon>
        <taxon>Bacteroidota</taxon>
        <taxon>Saprospiria</taxon>
        <taxon>Saprospirales</taxon>
        <taxon>Saprospiraceae</taxon>
        <taxon>Aureispira</taxon>
        <taxon>environmental samples</taxon>
    </lineage>
</organism>
<reference evidence="2" key="1">
    <citation type="submission" date="2020-01" db="EMBL/GenBank/DDBJ databases">
        <authorList>
            <person name="Meier V. D."/>
            <person name="Meier V D."/>
        </authorList>
    </citation>
    <scope>NUCLEOTIDE SEQUENCE</scope>
    <source>
        <strain evidence="2">HLG_WM_MAG_10</strain>
    </source>
</reference>
<sequence length="740" mass="84221">MRSYLYILFFIFMHSYLQAQADYQLSAFQINTDATIQGVHSSTKGLDIQFNLQPYLLDIATQHFSVELKIKEQVIATQTLDFTYTYSDSLAYLVDSLGMDSFDLDTSVHLYIPYRNIDTEEGIHDVSLLIWVKGQGLPVYNRPFRFHQVKIYDLFLDLKKATVIPDSTANPLGLGYNAPDPKWLVQVGSDLSLQGAKNRNAFKVKPKTFHTAITNYDSLSICVYNADATAYDYLGCFKIEHGNQAFTKNYQQAQTGRVKEASFDVKKIERKPVSTNFEVQENVVYKGIKGIQVNFEYSLPLAYKRRSIRIQVTDEKQAPFDNILAIVGERTVESNRILGTYRYFIAYYNLQNSERVKLKLTGNDHLIQAYESIDLKIKKTIETLEVQQTVGYQHEGISGILYQIDFNIPEIPTQAQLQLSFPSLSQKTIAQLFYWNAATPSKVQKGMDLKIPSINQQSIFIFLPYFVAPKAIELAPQLSIKTIDVPLIKLATFETEPYACPSGVNDIQIEATSQEEALFTGISGQLFQFNTHVPSYYHSKGLFKIQVLENGQALDKAFFINGAVNTALHFPIHNQQNIRVFIPYRIMLEGARYTVQLQAQGGDFTLSESRAEQYINQPHLVESVGIYLQELQSKDWDQMVYNISLRNSQNLNVTYPHLSYTTIVQDTVDKNYKPSIPMATHFSAALEDEIIIWIKSADQTDAQALRFSTSIAAMRAEEGFFNLKNQGALKKVIFKLIDKN</sequence>
<name>A0A6S6RTE9_9BACT</name>
<protein>
    <submittedName>
        <fullName evidence="2">Uncharacterized protein</fullName>
    </submittedName>
</protein>
<keyword evidence="1" id="KW-0732">Signal</keyword>
<feature type="signal peptide" evidence="1">
    <location>
        <begin position="1"/>
        <end position="21"/>
    </location>
</feature>
<dbReference type="AlphaFoldDB" id="A0A6S6RTE9"/>
<feature type="chain" id="PRO_5027551802" evidence="1">
    <location>
        <begin position="22"/>
        <end position="740"/>
    </location>
</feature>